<evidence type="ECO:0000313" key="1">
    <source>
        <dbReference type="EMBL" id="MFD1177903.1"/>
    </source>
</evidence>
<keyword evidence="2" id="KW-1185">Reference proteome</keyword>
<protein>
    <submittedName>
        <fullName evidence="1">Nitrous oxide reductase accessory protein NosL</fullName>
    </submittedName>
</protein>
<name>A0ABW3S0A3_9BACL</name>
<dbReference type="PROSITE" id="PS51257">
    <property type="entry name" value="PROKAR_LIPOPROTEIN"/>
    <property type="match status" value="1"/>
</dbReference>
<proteinExistence type="predicted"/>
<dbReference type="PANTHER" id="PTHR41247">
    <property type="entry name" value="HTH-TYPE TRANSCRIPTIONAL REPRESSOR YCNK"/>
    <property type="match status" value="1"/>
</dbReference>
<dbReference type="PANTHER" id="PTHR41247:SF1">
    <property type="entry name" value="HTH-TYPE TRANSCRIPTIONAL REPRESSOR YCNK"/>
    <property type="match status" value="1"/>
</dbReference>
<dbReference type="Pfam" id="PF05573">
    <property type="entry name" value="NosL"/>
    <property type="match status" value="1"/>
</dbReference>
<evidence type="ECO:0000313" key="2">
    <source>
        <dbReference type="Proteomes" id="UP001597262"/>
    </source>
</evidence>
<dbReference type="Proteomes" id="UP001597262">
    <property type="component" value="Unassembled WGS sequence"/>
</dbReference>
<dbReference type="SUPFAM" id="SSF160387">
    <property type="entry name" value="NosL/MerB-like"/>
    <property type="match status" value="1"/>
</dbReference>
<dbReference type="RefSeq" id="WP_379320351.1">
    <property type="nucleotide sequence ID" value="NZ_JBHTLM010000012.1"/>
</dbReference>
<accession>A0ABW3S0A3</accession>
<gene>
    <name evidence="1" type="ORF">ACFQ3W_16555</name>
</gene>
<sequence length="170" mass="19286">MRKWNVLLLLLVIGVLALSACGEKYEPLAIQEDVDVCAICNMQVKDNAYATQIITKDGKSYKFDDVGCMNEWKKRNGTDNIGMDYVRDYNSKDWIEFKKASFVYDESLRTPMAYGVISFKDAASAKAFVTEQGAGKVLSAEELASHDWKQNKDMMMKHKHEHMSEGSSHK</sequence>
<reference evidence="2" key="1">
    <citation type="journal article" date="2019" name="Int. J. Syst. Evol. Microbiol.">
        <title>The Global Catalogue of Microorganisms (GCM) 10K type strain sequencing project: providing services to taxonomists for standard genome sequencing and annotation.</title>
        <authorList>
            <consortium name="The Broad Institute Genomics Platform"/>
            <consortium name="The Broad Institute Genome Sequencing Center for Infectious Disease"/>
            <person name="Wu L."/>
            <person name="Ma J."/>
        </authorList>
    </citation>
    <scope>NUCLEOTIDE SEQUENCE [LARGE SCALE GENOMIC DNA]</scope>
    <source>
        <strain evidence="2">CCUG 59189</strain>
    </source>
</reference>
<comment type="caution">
    <text evidence="1">The sequence shown here is derived from an EMBL/GenBank/DDBJ whole genome shotgun (WGS) entry which is preliminary data.</text>
</comment>
<dbReference type="EMBL" id="JBHTLM010000012">
    <property type="protein sequence ID" value="MFD1177903.1"/>
    <property type="molecule type" value="Genomic_DNA"/>
</dbReference>
<organism evidence="1 2">
    <name type="scientific">Paenibacillus puldeungensis</name>
    <dbReference type="NCBI Taxonomy" id="696536"/>
    <lineage>
        <taxon>Bacteria</taxon>
        <taxon>Bacillati</taxon>
        <taxon>Bacillota</taxon>
        <taxon>Bacilli</taxon>
        <taxon>Bacillales</taxon>
        <taxon>Paenibacillaceae</taxon>
        <taxon>Paenibacillus</taxon>
    </lineage>
</organism>
<dbReference type="InterPro" id="IPR008719">
    <property type="entry name" value="N2O_reductase_NosL"/>
</dbReference>